<dbReference type="PANTHER" id="PTHR30346">
    <property type="entry name" value="TRANSCRIPTIONAL DUAL REGULATOR HCAR-RELATED"/>
    <property type="match status" value="1"/>
</dbReference>
<dbReference type="PROSITE" id="PS50931">
    <property type="entry name" value="HTH_LYSR"/>
    <property type="match status" value="1"/>
</dbReference>
<evidence type="ECO:0000256" key="1">
    <source>
        <dbReference type="ARBA" id="ARBA00009437"/>
    </source>
</evidence>
<keyword evidence="4" id="KW-0804">Transcription</keyword>
<dbReference type="PRINTS" id="PR00039">
    <property type="entry name" value="HTHLYSR"/>
</dbReference>
<gene>
    <name evidence="7" type="ORF">HT578_16220</name>
</gene>
<dbReference type="Proteomes" id="UP000677126">
    <property type="component" value="Chromosome"/>
</dbReference>
<feature type="compositionally biased region" description="Polar residues" evidence="5">
    <location>
        <begin position="104"/>
        <end position="119"/>
    </location>
</feature>
<keyword evidence="2" id="KW-0805">Transcription regulation</keyword>
<evidence type="ECO:0000256" key="4">
    <source>
        <dbReference type="ARBA" id="ARBA00023163"/>
    </source>
</evidence>
<keyword evidence="8" id="KW-1185">Reference proteome</keyword>
<evidence type="ECO:0000256" key="3">
    <source>
        <dbReference type="ARBA" id="ARBA00023125"/>
    </source>
</evidence>
<dbReference type="Gene3D" id="1.10.10.10">
    <property type="entry name" value="Winged helix-like DNA-binding domain superfamily/Winged helix DNA-binding domain"/>
    <property type="match status" value="1"/>
</dbReference>
<dbReference type="RefSeq" id="WP_213500722.1">
    <property type="nucleotide sequence ID" value="NZ_CP054856.1"/>
</dbReference>
<feature type="region of interest" description="Disordered" evidence="5">
    <location>
        <begin position="87"/>
        <end position="119"/>
    </location>
</feature>
<reference evidence="7 8" key="1">
    <citation type="journal article" date="2021" name="Int. J. Syst. Evol. Microbiol.">
        <title>Novosphingobium decolorationis sp. nov., an aniline blue-decolourizing bacterium isolated from East Pacific sediment.</title>
        <authorList>
            <person name="Chen X."/>
            <person name="Dong B."/>
            <person name="Chen T."/>
            <person name="Ren N."/>
            <person name="Wang J."/>
            <person name="Xu Y."/>
            <person name="Yang J."/>
            <person name="Zhu S."/>
            <person name="Chen J."/>
        </authorList>
    </citation>
    <scope>NUCLEOTIDE SEQUENCE [LARGE SCALE GENOMIC DNA]</scope>
    <source>
        <strain evidence="7 8">502str22</strain>
    </source>
</reference>
<protein>
    <submittedName>
        <fullName evidence="7">LysR family transcriptional regulator</fullName>
    </submittedName>
</protein>
<keyword evidence="3" id="KW-0238">DNA-binding</keyword>
<dbReference type="InterPro" id="IPR000847">
    <property type="entry name" value="LysR_HTH_N"/>
</dbReference>
<accession>A0ABX8E787</accession>
<sequence length="141" mass="15564">MPDLVFDLRYLKYAMAVARHGSFRRAADALGLSQSTVSRRVQLLERRLGVPIFERNRTGTHLTSAGERFIREAEFGAERLHQAAMELGGKRPPGTVGGRKRPKSASQIARNERPLSSSPRFGRYGINVGGSGRFTLIVQGV</sequence>
<evidence type="ECO:0000259" key="6">
    <source>
        <dbReference type="PROSITE" id="PS50931"/>
    </source>
</evidence>
<evidence type="ECO:0000313" key="8">
    <source>
        <dbReference type="Proteomes" id="UP000677126"/>
    </source>
</evidence>
<proteinExistence type="inferred from homology"/>
<evidence type="ECO:0000256" key="2">
    <source>
        <dbReference type="ARBA" id="ARBA00023015"/>
    </source>
</evidence>
<dbReference type="InterPro" id="IPR036388">
    <property type="entry name" value="WH-like_DNA-bd_sf"/>
</dbReference>
<organism evidence="7 8">
    <name type="scientific">Novosphingobium decolorationis</name>
    <dbReference type="NCBI Taxonomy" id="2698673"/>
    <lineage>
        <taxon>Bacteria</taxon>
        <taxon>Pseudomonadati</taxon>
        <taxon>Pseudomonadota</taxon>
        <taxon>Alphaproteobacteria</taxon>
        <taxon>Sphingomonadales</taxon>
        <taxon>Sphingomonadaceae</taxon>
        <taxon>Novosphingobium</taxon>
    </lineage>
</organism>
<evidence type="ECO:0000256" key="5">
    <source>
        <dbReference type="SAM" id="MobiDB-lite"/>
    </source>
</evidence>
<dbReference type="PANTHER" id="PTHR30346:SF28">
    <property type="entry name" value="HTH-TYPE TRANSCRIPTIONAL REGULATOR CYNR"/>
    <property type="match status" value="1"/>
</dbReference>
<dbReference type="SUPFAM" id="SSF46785">
    <property type="entry name" value="Winged helix' DNA-binding domain"/>
    <property type="match status" value="1"/>
</dbReference>
<dbReference type="EMBL" id="CP054856">
    <property type="protein sequence ID" value="QVM85035.1"/>
    <property type="molecule type" value="Genomic_DNA"/>
</dbReference>
<evidence type="ECO:0000313" key="7">
    <source>
        <dbReference type="EMBL" id="QVM85035.1"/>
    </source>
</evidence>
<comment type="similarity">
    <text evidence="1">Belongs to the LysR transcriptional regulatory family.</text>
</comment>
<dbReference type="InterPro" id="IPR036390">
    <property type="entry name" value="WH_DNA-bd_sf"/>
</dbReference>
<dbReference type="Pfam" id="PF00126">
    <property type="entry name" value="HTH_1"/>
    <property type="match status" value="1"/>
</dbReference>
<name>A0ABX8E787_9SPHN</name>
<feature type="domain" description="HTH lysR-type" evidence="6">
    <location>
        <begin position="6"/>
        <end position="63"/>
    </location>
</feature>